<feature type="domain" description="Zinc-ribbon" evidence="2">
    <location>
        <begin position="7"/>
        <end position="28"/>
    </location>
</feature>
<name>A0A1G2DXH7_9BACT</name>
<accession>A0A1G2DXH7</accession>
<keyword evidence="1" id="KW-1133">Transmembrane helix</keyword>
<reference evidence="3 4" key="1">
    <citation type="journal article" date="2016" name="Nat. Commun.">
        <title>Thousands of microbial genomes shed light on interconnected biogeochemical processes in an aquifer system.</title>
        <authorList>
            <person name="Anantharaman K."/>
            <person name="Brown C.T."/>
            <person name="Hug L.A."/>
            <person name="Sharon I."/>
            <person name="Castelle C.J."/>
            <person name="Probst A.J."/>
            <person name="Thomas B.C."/>
            <person name="Singh A."/>
            <person name="Wilkins M.J."/>
            <person name="Karaoz U."/>
            <person name="Brodie E.L."/>
            <person name="Williams K.H."/>
            <person name="Hubbard S.S."/>
            <person name="Banfield J.F."/>
        </authorList>
    </citation>
    <scope>NUCLEOTIDE SEQUENCE [LARGE SCALE GENOMIC DNA]</scope>
</reference>
<evidence type="ECO:0000313" key="3">
    <source>
        <dbReference type="EMBL" id="OGZ18223.1"/>
    </source>
</evidence>
<evidence type="ECO:0000256" key="1">
    <source>
        <dbReference type="SAM" id="Phobius"/>
    </source>
</evidence>
<feature type="transmembrane region" description="Helical" evidence="1">
    <location>
        <begin position="41"/>
        <end position="62"/>
    </location>
</feature>
<proteinExistence type="predicted"/>
<sequence>MENSAVCPVCHTEVKSTDYFCSNCGKNLKPEPPSTSLTRQIVIYLESFFLPPYGIVIGIRYLRQGDSKSKTVGIISIVLTILSLLVLIKLTFDLIDIVNSQVNNQLQNMEF</sequence>
<keyword evidence="1" id="KW-0472">Membrane</keyword>
<feature type="transmembrane region" description="Helical" evidence="1">
    <location>
        <begin position="74"/>
        <end position="92"/>
    </location>
</feature>
<dbReference type="EMBL" id="MHLW01000009">
    <property type="protein sequence ID" value="OGZ18223.1"/>
    <property type="molecule type" value="Genomic_DNA"/>
</dbReference>
<evidence type="ECO:0000259" key="2">
    <source>
        <dbReference type="Pfam" id="PF13240"/>
    </source>
</evidence>
<organism evidence="3 4">
    <name type="scientific">Candidatus Nealsonbacteria bacterium RBG_13_37_56</name>
    <dbReference type="NCBI Taxonomy" id="1801661"/>
    <lineage>
        <taxon>Bacteria</taxon>
        <taxon>Candidatus Nealsoniibacteriota</taxon>
    </lineage>
</organism>
<dbReference type="InterPro" id="IPR026870">
    <property type="entry name" value="Zinc_ribbon_dom"/>
</dbReference>
<dbReference type="AlphaFoldDB" id="A0A1G2DXH7"/>
<dbReference type="Proteomes" id="UP000178893">
    <property type="component" value="Unassembled WGS sequence"/>
</dbReference>
<keyword evidence="1" id="KW-0812">Transmembrane</keyword>
<dbReference type="Pfam" id="PF13240">
    <property type="entry name" value="Zn_Ribbon_1"/>
    <property type="match status" value="1"/>
</dbReference>
<gene>
    <name evidence="3" type="ORF">A2V72_02680</name>
</gene>
<comment type="caution">
    <text evidence="3">The sequence shown here is derived from an EMBL/GenBank/DDBJ whole genome shotgun (WGS) entry which is preliminary data.</text>
</comment>
<evidence type="ECO:0000313" key="4">
    <source>
        <dbReference type="Proteomes" id="UP000178893"/>
    </source>
</evidence>
<protein>
    <recommendedName>
        <fullName evidence="2">Zinc-ribbon domain-containing protein</fullName>
    </recommendedName>
</protein>